<name>A0A0G2EP26_PHACM</name>
<dbReference type="GO" id="GO:0005634">
    <property type="term" value="C:nucleus"/>
    <property type="evidence" value="ECO:0007669"/>
    <property type="project" value="TreeGrafter"/>
</dbReference>
<dbReference type="GO" id="GO:0005737">
    <property type="term" value="C:cytoplasm"/>
    <property type="evidence" value="ECO:0007669"/>
    <property type="project" value="TreeGrafter"/>
</dbReference>
<reference evidence="11 12" key="1">
    <citation type="submission" date="2015-05" db="EMBL/GenBank/DDBJ databases">
        <title>Distinctive expansion of gene families associated with plant cell wall degradation and secondary metabolism in the genomes of grapevine trunk pathogens.</title>
        <authorList>
            <person name="Lawrence D.P."/>
            <person name="Travadon R."/>
            <person name="Rolshausen P.E."/>
            <person name="Baumgartner K."/>
        </authorList>
    </citation>
    <scope>NUCLEOTIDE SEQUENCE [LARGE SCALE GENOMIC DNA]</scope>
    <source>
        <strain evidence="11">UCRPC4</strain>
    </source>
</reference>
<accession>A0A0G2EP26</accession>
<feature type="domain" description="Protein kinase" evidence="10">
    <location>
        <begin position="822"/>
        <end position="1181"/>
    </location>
</feature>
<evidence type="ECO:0000256" key="5">
    <source>
        <dbReference type="ARBA" id="ARBA00022777"/>
    </source>
</evidence>
<comment type="catalytic activity">
    <reaction evidence="7">
        <text>L-threonyl-[protein] + ATP = O-phospho-L-threonyl-[protein] + ADP + H(+)</text>
        <dbReference type="Rhea" id="RHEA:46608"/>
        <dbReference type="Rhea" id="RHEA-COMP:11060"/>
        <dbReference type="Rhea" id="RHEA-COMP:11605"/>
        <dbReference type="ChEBI" id="CHEBI:15378"/>
        <dbReference type="ChEBI" id="CHEBI:30013"/>
        <dbReference type="ChEBI" id="CHEBI:30616"/>
        <dbReference type="ChEBI" id="CHEBI:61977"/>
        <dbReference type="ChEBI" id="CHEBI:456216"/>
        <dbReference type="EC" id="2.7.11.1"/>
    </reaction>
</comment>
<evidence type="ECO:0000256" key="8">
    <source>
        <dbReference type="ARBA" id="ARBA00048679"/>
    </source>
</evidence>
<dbReference type="InterPro" id="IPR024604">
    <property type="entry name" value="GSG2_C"/>
</dbReference>
<evidence type="ECO:0000256" key="6">
    <source>
        <dbReference type="ARBA" id="ARBA00022840"/>
    </source>
</evidence>
<dbReference type="PANTHER" id="PTHR24419:SF18">
    <property type="entry name" value="SERINE_THREONINE-PROTEIN KINASE HASPIN"/>
    <property type="match status" value="1"/>
</dbReference>
<keyword evidence="2" id="KW-0723">Serine/threonine-protein kinase</keyword>
<reference evidence="11 12" key="2">
    <citation type="submission" date="2015-05" db="EMBL/GenBank/DDBJ databases">
        <authorList>
            <person name="Morales-Cruz A."/>
            <person name="Amrine K.C."/>
            <person name="Cantu D."/>
        </authorList>
    </citation>
    <scope>NUCLEOTIDE SEQUENCE [LARGE SCALE GENOMIC DNA]</scope>
    <source>
        <strain evidence="11">UCRPC4</strain>
    </source>
</reference>
<dbReference type="Proteomes" id="UP000053317">
    <property type="component" value="Unassembled WGS sequence"/>
</dbReference>
<feature type="region of interest" description="Disordered" evidence="9">
    <location>
        <begin position="701"/>
        <end position="751"/>
    </location>
</feature>
<dbReference type="GO" id="GO:0000278">
    <property type="term" value="P:mitotic cell cycle"/>
    <property type="evidence" value="ECO:0007669"/>
    <property type="project" value="TreeGrafter"/>
</dbReference>
<dbReference type="Gene3D" id="3.30.200.20">
    <property type="entry name" value="Phosphorylase Kinase, domain 1"/>
    <property type="match status" value="1"/>
</dbReference>
<dbReference type="GO" id="GO:0005524">
    <property type="term" value="F:ATP binding"/>
    <property type="evidence" value="ECO:0007669"/>
    <property type="project" value="UniProtKB-KW"/>
</dbReference>
<keyword evidence="5 11" id="KW-0418">Kinase</keyword>
<evidence type="ECO:0000256" key="9">
    <source>
        <dbReference type="SAM" id="MobiDB-lite"/>
    </source>
</evidence>
<gene>
    <name evidence="11" type="ORF">UCRPC4_g02649</name>
</gene>
<proteinExistence type="predicted"/>
<dbReference type="Pfam" id="PF12330">
    <property type="entry name" value="Haspin_kinase"/>
    <property type="match status" value="1"/>
</dbReference>
<keyword evidence="3" id="KW-0808">Transferase</keyword>
<evidence type="ECO:0000313" key="12">
    <source>
        <dbReference type="Proteomes" id="UP000053317"/>
    </source>
</evidence>
<feature type="region of interest" description="Disordered" evidence="9">
    <location>
        <begin position="768"/>
        <end position="797"/>
    </location>
</feature>
<protein>
    <recommendedName>
        <fullName evidence="1">non-specific serine/threonine protein kinase</fullName>
        <ecNumber evidence="1">2.7.11.1</ecNumber>
    </recommendedName>
</protein>
<evidence type="ECO:0000313" key="11">
    <source>
        <dbReference type="EMBL" id="KKY23836.1"/>
    </source>
</evidence>
<dbReference type="Gene3D" id="1.10.510.10">
    <property type="entry name" value="Transferase(Phosphotransferase) domain 1"/>
    <property type="match status" value="1"/>
</dbReference>
<evidence type="ECO:0000256" key="4">
    <source>
        <dbReference type="ARBA" id="ARBA00022741"/>
    </source>
</evidence>
<keyword evidence="12" id="KW-1185">Reference proteome</keyword>
<keyword evidence="6" id="KW-0067">ATP-binding</keyword>
<dbReference type="InterPro" id="IPR000719">
    <property type="entry name" value="Prot_kinase_dom"/>
</dbReference>
<evidence type="ECO:0000256" key="7">
    <source>
        <dbReference type="ARBA" id="ARBA00047899"/>
    </source>
</evidence>
<evidence type="ECO:0000256" key="1">
    <source>
        <dbReference type="ARBA" id="ARBA00012513"/>
    </source>
</evidence>
<dbReference type="AlphaFoldDB" id="A0A0G2EP26"/>
<dbReference type="PANTHER" id="PTHR24419">
    <property type="entry name" value="INTERLEUKIN-1 RECEPTOR-ASSOCIATED KINASE"/>
    <property type="match status" value="1"/>
</dbReference>
<dbReference type="SMART" id="SM01331">
    <property type="entry name" value="DUF3635"/>
    <property type="match status" value="1"/>
</dbReference>
<evidence type="ECO:0000259" key="10">
    <source>
        <dbReference type="PROSITE" id="PS50011"/>
    </source>
</evidence>
<dbReference type="EC" id="2.7.11.1" evidence="1"/>
<dbReference type="GO" id="GO:0072354">
    <property type="term" value="F:histone H3T3 kinase activity"/>
    <property type="evidence" value="ECO:0007669"/>
    <property type="project" value="TreeGrafter"/>
</dbReference>
<evidence type="ECO:0000256" key="2">
    <source>
        <dbReference type="ARBA" id="ARBA00022527"/>
    </source>
</evidence>
<dbReference type="EMBL" id="LCWF01000064">
    <property type="protein sequence ID" value="KKY23836.1"/>
    <property type="molecule type" value="Genomic_DNA"/>
</dbReference>
<sequence length="1195" mass="135665">MHGATITGLSQLVPWDLARSYGAHPDISLSTYSSPLADRLRTVGNEAHSDDALKDIWRDILESFGDGEPGLPVSGEDADRIWGELISLGARDEMVMHELCDYSEQLWARERRERSTFYAEVVAAFIKYQKYSMAIHYHEELFRKIDIGPFDLLKVLRDGCNKVEDLACFQKLYDALEDQHLYDDVVSHLCSNYRFEEAMIMHNFFMHRQDYPSNPETIKTLGIYVTSQGKDVLENFKRQLGEANFNISDSLFLFEPENDSQEWNDVKIASIFATLCPTSIIVDILAKSGITKLGPLSIQQLCLRSKTLKAVSQQLRILSEKGITLNDAVYNRLVERIVTEGDELLFAEAISNVKDPATLEDVGYYKKLLILQYKAGEWGKLHFTRTILSLNGILDAYVHNTILQEDLRPHGDRNRRQWRQAMQTLEIMDGKGIAISPSSLEFIRGGPLHRENIYAEQWGPALEFTTILCRSLQRSPTTVPTGFWHHVIDLLGFSGRLAELERLVVHLASENYFGRRSFVNESMSGDQRMTGMLGKDFRLNKLYKIPQNDKHLLFSAKMQQNLIKWGFRHQLNSPWVPGSQKLSRISRPMTPNGTGFGLYLLKKIRDENGVIVPDKLIKDSVLNRLRTMMNRDGFLSVPERWSLSMKLAADTNRIWDKYGPMKKRYGRKATASNRALFADNFVKNPRNEKVNLHYTDGVLRDEKEEEENERVSKTVDDVSDKEKNERCSARVSEEEEQHTASQHEASKGRQTELMRLEEELDQLAISGSEMSIRGHDSKRGSSSPAQTIDLPRSKQHLRPLVQESNQKRIDNFQDWGSEIAQQYDVLKVAEGSYGEVFKIIDRDGLPSSPVHSVRALGGCILKVIPINAVTGAGSRKFSHAKDVAKEVQMLKTMDAVHGFTRYRDVYVLEGRMHQSFLNAWKRWRSDPSNDSQLPDPSDPSSYTGNQIWAVIEMDDAGKDLETLKTPSIYQIYDLFWSVTFSLAYGEQIAEFEHRDLHVGNICFRPQLPGGLLDIDPVVSEKMDDALETFFGLSNIRATIIDYTLSRAVINTDDTAWTALKSKSLLQAEGDTSEEKCQREAGRRMLRAVDAAMEGKPQSTNTHWGNFVPRTNVVWLAYLLEVLLARTGSTGLPNSSDTSLSVQKTLTLRLKKTLRALRAKDVGTLPESASALKEIAIEKGWLTDADVETWIQQCNK</sequence>
<dbReference type="GO" id="GO:0035556">
    <property type="term" value="P:intracellular signal transduction"/>
    <property type="evidence" value="ECO:0007669"/>
    <property type="project" value="TreeGrafter"/>
</dbReference>
<dbReference type="PROSITE" id="PS50011">
    <property type="entry name" value="PROTEIN_KINASE_DOM"/>
    <property type="match status" value="1"/>
</dbReference>
<evidence type="ECO:0000256" key="3">
    <source>
        <dbReference type="ARBA" id="ARBA00022679"/>
    </source>
</evidence>
<keyword evidence="4" id="KW-0547">Nucleotide-binding</keyword>
<dbReference type="OrthoDB" id="5327538at2759"/>
<comment type="catalytic activity">
    <reaction evidence="8">
        <text>L-seryl-[protein] + ATP = O-phospho-L-seryl-[protein] + ADP + H(+)</text>
        <dbReference type="Rhea" id="RHEA:17989"/>
        <dbReference type="Rhea" id="RHEA-COMP:9863"/>
        <dbReference type="Rhea" id="RHEA-COMP:11604"/>
        <dbReference type="ChEBI" id="CHEBI:15378"/>
        <dbReference type="ChEBI" id="CHEBI:29999"/>
        <dbReference type="ChEBI" id="CHEBI:30616"/>
        <dbReference type="ChEBI" id="CHEBI:83421"/>
        <dbReference type="ChEBI" id="CHEBI:456216"/>
        <dbReference type="EC" id="2.7.11.1"/>
    </reaction>
</comment>
<comment type="caution">
    <text evidence="11">The sequence shown here is derived from an EMBL/GenBank/DDBJ whole genome shotgun (WGS) entry which is preliminary data.</text>
</comment>
<feature type="compositionally biased region" description="Basic and acidic residues" evidence="9">
    <location>
        <begin position="709"/>
        <end position="732"/>
    </location>
</feature>
<organism evidence="11 12">
    <name type="scientific">Phaeomoniella chlamydospora</name>
    <name type="common">Phaeoacremonium chlamydosporum</name>
    <dbReference type="NCBI Taxonomy" id="158046"/>
    <lineage>
        <taxon>Eukaryota</taxon>
        <taxon>Fungi</taxon>
        <taxon>Dikarya</taxon>
        <taxon>Ascomycota</taxon>
        <taxon>Pezizomycotina</taxon>
        <taxon>Eurotiomycetes</taxon>
        <taxon>Chaetothyriomycetidae</taxon>
        <taxon>Phaeomoniellales</taxon>
        <taxon>Phaeomoniellaceae</taxon>
        <taxon>Phaeomoniella</taxon>
    </lineage>
</organism>